<dbReference type="EMBL" id="CABD030078131">
    <property type="status" value="NOT_ANNOTATED_CDS"/>
    <property type="molecule type" value="Genomic_DNA"/>
</dbReference>
<dbReference type="GO" id="GO:0005737">
    <property type="term" value="C:cytoplasm"/>
    <property type="evidence" value="ECO:0007669"/>
    <property type="project" value="UniProtKB-SubCell"/>
</dbReference>
<dbReference type="EMBL" id="CABD030078129">
    <property type="status" value="NOT_ANNOTATED_CDS"/>
    <property type="molecule type" value="Genomic_DNA"/>
</dbReference>
<evidence type="ECO:0000256" key="10">
    <source>
        <dbReference type="SAM" id="MobiDB-lite"/>
    </source>
</evidence>
<keyword evidence="12" id="KW-1185">Reference proteome</keyword>
<dbReference type="Proteomes" id="UP000001519">
    <property type="component" value="Chromosome 11"/>
</dbReference>
<evidence type="ECO:0000256" key="3">
    <source>
        <dbReference type="ARBA" id="ARBA00005043"/>
    </source>
</evidence>
<feature type="region of interest" description="Disordered" evidence="10">
    <location>
        <begin position="24"/>
        <end position="47"/>
    </location>
</feature>
<dbReference type="AlphaFoldDB" id="A0A2I2ZHZ3"/>
<gene>
    <name evidence="11" type="primary">ELP4</name>
</gene>
<dbReference type="EMBL" id="CABD030078127">
    <property type="status" value="NOT_ANNOTATED_CDS"/>
    <property type="molecule type" value="Genomic_DNA"/>
</dbReference>
<dbReference type="InterPro" id="IPR027417">
    <property type="entry name" value="P-loop_NTPase"/>
</dbReference>
<comment type="function">
    <text evidence="9">Component of the elongator complex which is required for multiple tRNA modifications, including mcm5U (5-methoxycarbonylmethyl uridine), mcm5s2U (5-methoxycarbonylmethyl-2-thiouridine), and ncm5U (5-carbamoylmethyl uridine). The elongator complex catalyzes the formation of carboxymethyluridine in the wobble base at position 34 in tRNAs.</text>
</comment>
<dbReference type="EMBL" id="CABD030078135">
    <property type="status" value="NOT_ANNOTATED_CDS"/>
    <property type="molecule type" value="Genomic_DNA"/>
</dbReference>
<sequence>MAAVATCGSVAASTGSAVATASKSNVTSFQRRGPRASGTNDSGPRLVSIAGTRPSVRNGQLLVSTGLPALDQLLGGGLAVGTVLLIEEDKYNIYSPLLFKYFLAEGTVSGHTLLVASAKEDPANILQCYTC</sequence>
<dbReference type="EMBL" id="CABD030078128">
    <property type="status" value="NOT_ANNOTATED_CDS"/>
    <property type="molecule type" value="Genomic_DNA"/>
</dbReference>
<evidence type="ECO:0000256" key="6">
    <source>
        <dbReference type="ARBA" id="ARBA00022490"/>
    </source>
</evidence>
<evidence type="ECO:0000256" key="7">
    <source>
        <dbReference type="ARBA" id="ARBA00022694"/>
    </source>
</evidence>
<protein>
    <recommendedName>
        <fullName evidence="5">Elongator complex protein 4</fullName>
    </recommendedName>
</protein>
<dbReference type="GO" id="GO:0002098">
    <property type="term" value="P:tRNA wobble uridine modification"/>
    <property type="evidence" value="ECO:0007669"/>
    <property type="project" value="InterPro"/>
</dbReference>
<dbReference type="Bgee" id="ENSGGOG00000027818">
    <property type="expression patterns" value="Expressed in adult mammalian kidney and 6 other cell types or tissues"/>
</dbReference>
<comment type="subcellular location">
    <subcellularLocation>
        <location evidence="2">Cytoplasm</location>
    </subcellularLocation>
    <subcellularLocation>
        <location evidence="1">Nucleus</location>
    </subcellularLocation>
</comment>
<dbReference type="EMBL" id="CABD030078133">
    <property type="status" value="NOT_ANNOTATED_CDS"/>
    <property type="molecule type" value="Genomic_DNA"/>
</dbReference>
<keyword evidence="7" id="KW-0819">tRNA processing</keyword>
<reference evidence="11" key="3">
    <citation type="submission" date="2025-08" db="UniProtKB">
        <authorList>
            <consortium name="Ensembl"/>
        </authorList>
    </citation>
    <scope>IDENTIFICATION</scope>
</reference>
<dbReference type="EMBL" id="CABD030078130">
    <property type="status" value="NOT_ANNOTATED_CDS"/>
    <property type="molecule type" value="Genomic_DNA"/>
</dbReference>
<dbReference type="GO" id="GO:0005634">
    <property type="term" value="C:nucleus"/>
    <property type="evidence" value="ECO:0007669"/>
    <property type="project" value="UniProtKB-SubCell"/>
</dbReference>
<dbReference type="EMBL" id="CABD030078134">
    <property type="status" value="NOT_ANNOTATED_CDS"/>
    <property type="molecule type" value="Genomic_DNA"/>
</dbReference>
<dbReference type="GeneTree" id="ENSGT00390000001443"/>
<dbReference type="EMBL" id="CABD030078132">
    <property type="status" value="NOT_ANNOTATED_CDS"/>
    <property type="molecule type" value="Genomic_DNA"/>
</dbReference>
<organism evidence="11 12">
    <name type="scientific">Gorilla gorilla gorilla</name>
    <name type="common">Western lowland gorilla</name>
    <dbReference type="NCBI Taxonomy" id="9595"/>
    <lineage>
        <taxon>Eukaryota</taxon>
        <taxon>Metazoa</taxon>
        <taxon>Chordata</taxon>
        <taxon>Craniata</taxon>
        <taxon>Vertebrata</taxon>
        <taxon>Euteleostomi</taxon>
        <taxon>Mammalia</taxon>
        <taxon>Eutheria</taxon>
        <taxon>Euarchontoglires</taxon>
        <taxon>Primates</taxon>
        <taxon>Haplorrhini</taxon>
        <taxon>Catarrhini</taxon>
        <taxon>Hominidae</taxon>
        <taxon>Gorilla</taxon>
    </lineage>
</organism>
<comment type="pathway">
    <text evidence="3">tRNA modification; 5-methoxycarbonylmethyl-2-thiouridine-tRNA biosynthesis.</text>
</comment>
<evidence type="ECO:0000256" key="5">
    <source>
        <dbReference type="ARBA" id="ARBA00020265"/>
    </source>
</evidence>
<comment type="similarity">
    <text evidence="4">Belongs to the ELP4 family.</text>
</comment>
<keyword evidence="8" id="KW-0539">Nucleus</keyword>
<dbReference type="PANTHER" id="PTHR12896">
    <property type="entry name" value="PAX6 NEIGHBOR PROTEIN PAXNEB"/>
    <property type="match status" value="1"/>
</dbReference>
<dbReference type="UniPathway" id="UPA00988"/>
<reference evidence="11" key="4">
    <citation type="submission" date="2025-09" db="UniProtKB">
        <authorList>
            <consortium name="Ensembl"/>
        </authorList>
    </citation>
    <scope>IDENTIFICATION</scope>
</reference>
<dbReference type="GO" id="GO:0033588">
    <property type="term" value="C:elongator holoenzyme complex"/>
    <property type="evidence" value="ECO:0007669"/>
    <property type="project" value="InterPro"/>
</dbReference>
<accession>A0A2I2ZHZ3</accession>
<evidence type="ECO:0000256" key="1">
    <source>
        <dbReference type="ARBA" id="ARBA00004123"/>
    </source>
</evidence>
<dbReference type="Gene3D" id="3.40.50.300">
    <property type="entry name" value="P-loop containing nucleotide triphosphate hydrolases"/>
    <property type="match status" value="1"/>
</dbReference>
<keyword evidence="6" id="KW-0963">Cytoplasm</keyword>
<name>A0A2I2ZHZ3_GORGO</name>
<evidence type="ECO:0000313" key="12">
    <source>
        <dbReference type="Proteomes" id="UP000001519"/>
    </source>
</evidence>
<proteinExistence type="inferred from homology"/>
<dbReference type="InterPro" id="IPR008728">
    <property type="entry name" value="Elongator_complex_protein_4"/>
</dbReference>
<evidence type="ECO:0000256" key="8">
    <source>
        <dbReference type="ARBA" id="ARBA00023242"/>
    </source>
</evidence>
<evidence type="ECO:0000313" key="11">
    <source>
        <dbReference type="Ensembl" id="ENSGGOP00000046616.1"/>
    </source>
</evidence>
<reference evidence="11 12" key="2">
    <citation type="journal article" date="2012" name="Nature">
        <title>Insights into hominid evolution from the gorilla genome sequence.</title>
        <authorList>
            <person name="Scally A."/>
            <person name="Dutheil J.Y."/>
            <person name="Hillier L.W."/>
            <person name="Jordan G.E."/>
            <person name="Goodhead I."/>
            <person name="Herrero J."/>
            <person name="Hobolth A."/>
            <person name="Lappalainen T."/>
            <person name="Mailund T."/>
            <person name="Marques-Bonet T."/>
            <person name="McCarthy S."/>
            <person name="Montgomery S.H."/>
            <person name="Schwalie P.C."/>
            <person name="Tang Y.A."/>
            <person name="Ward M.C."/>
            <person name="Xue Y."/>
            <person name="Yngvadottir B."/>
            <person name="Alkan C."/>
            <person name="Andersen L.N."/>
            <person name="Ayub Q."/>
            <person name="Ball E.V."/>
            <person name="Beal K."/>
            <person name="Bradley B.J."/>
            <person name="Chen Y."/>
            <person name="Clee C.M."/>
            <person name="Fitzgerald S."/>
            <person name="Graves T.A."/>
            <person name="Gu Y."/>
            <person name="Heath P."/>
            <person name="Heger A."/>
            <person name="Karakoc E."/>
            <person name="Kolb-Kokocinski A."/>
            <person name="Laird G.K."/>
            <person name="Lunter G."/>
            <person name="Meader S."/>
            <person name="Mort M."/>
            <person name="Mullikin J.C."/>
            <person name="Munch K."/>
            <person name="O'Connor T.D."/>
            <person name="Phillips A.D."/>
            <person name="Prado-Martinez J."/>
            <person name="Rogers A.S."/>
            <person name="Sajjadian S."/>
            <person name="Schmidt D."/>
            <person name="Shaw K."/>
            <person name="Simpson J.T."/>
            <person name="Stenson P.D."/>
            <person name="Turner D.J."/>
            <person name="Vigilant L."/>
            <person name="Vilella A.J."/>
            <person name="Whitener W."/>
            <person name="Zhu B."/>
            <person name="Cooper D.N."/>
            <person name="de Jong P."/>
            <person name="Dermitzakis E.T."/>
            <person name="Eichler E.E."/>
            <person name="Flicek P."/>
            <person name="Goldman N."/>
            <person name="Mundy N.I."/>
            <person name="Ning Z."/>
            <person name="Odom D.T."/>
            <person name="Ponting C.P."/>
            <person name="Quail M.A."/>
            <person name="Ryder O.A."/>
            <person name="Searle S.M."/>
            <person name="Warren W.C."/>
            <person name="Wilson R.K."/>
            <person name="Schierup M.H."/>
            <person name="Rogers J."/>
            <person name="Tyler-Smith C."/>
            <person name="Durbin R."/>
        </authorList>
    </citation>
    <scope>NUCLEOTIDE SEQUENCE [LARGE SCALE GENOMIC DNA]</scope>
</reference>
<evidence type="ECO:0000256" key="4">
    <source>
        <dbReference type="ARBA" id="ARBA00007573"/>
    </source>
</evidence>
<dbReference type="EMBL" id="CABD030078126">
    <property type="status" value="NOT_ANNOTATED_CDS"/>
    <property type="molecule type" value="Genomic_DNA"/>
</dbReference>
<dbReference type="Pfam" id="PF05625">
    <property type="entry name" value="PAXNEB"/>
    <property type="match status" value="1"/>
</dbReference>
<dbReference type="Ensembl" id="ENSGGOT00000052458.1">
    <property type="protein sequence ID" value="ENSGGOP00000046616.1"/>
    <property type="gene ID" value="ENSGGOG00000027818.2"/>
</dbReference>
<reference evidence="12" key="1">
    <citation type="submission" date="2011-05" db="EMBL/GenBank/DDBJ databases">
        <title>Insights into the evolution of the great apes provided by the gorilla genome.</title>
        <authorList>
            <person name="Scally A."/>
        </authorList>
    </citation>
    <scope>NUCLEOTIDE SEQUENCE [LARGE SCALE GENOMIC DNA]</scope>
</reference>
<evidence type="ECO:0000256" key="9">
    <source>
        <dbReference type="ARBA" id="ARBA00045238"/>
    </source>
</evidence>
<dbReference type="PANTHER" id="PTHR12896:SF1">
    <property type="entry name" value="ELONGATOR COMPLEX PROTEIN 4"/>
    <property type="match status" value="1"/>
</dbReference>
<evidence type="ECO:0000256" key="2">
    <source>
        <dbReference type="ARBA" id="ARBA00004496"/>
    </source>
</evidence>